<name>A0AA86Q7M2_9EUKA</name>
<dbReference type="EMBL" id="CATOUU010000819">
    <property type="protein sequence ID" value="CAI9950887.1"/>
    <property type="molecule type" value="Genomic_DNA"/>
</dbReference>
<evidence type="ECO:0000256" key="1">
    <source>
        <dbReference type="SAM" id="Phobius"/>
    </source>
</evidence>
<comment type="caution">
    <text evidence="2">The sequence shown here is derived from an EMBL/GenBank/DDBJ whole genome shotgun (WGS) entry which is preliminary data.</text>
</comment>
<keyword evidence="4" id="KW-1185">Reference proteome</keyword>
<dbReference type="Proteomes" id="UP001642409">
    <property type="component" value="Unassembled WGS sequence"/>
</dbReference>
<reference evidence="3 4" key="2">
    <citation type="submission" date="2024-07" db="EMBL/GenBank/DDBJ databases">
        <authorList>
            <person name="Akdeniz Z."/>
        </authorList>
    </citation>
    <scope>NUCLEOTIDE SEQUENCE [LARGE SCALE GENOMIC DNA]</scope>
</reference>
<feature type="transmembrane region" description="Helical" evidence="1">
    <location>
        <begin position="21"/>
        <end position="45"/>
    </location>
</feature>
<feature type="transmembrane region" description="Helical" evidence="1">
    <location>
        <begin position="78"/>
        <end position="98"/>
    </location>
</feature>
<evidence type="ECO:0000313" key="2">
    <source>
        <dbReference type="EMBL" id="CAI9950887.1"/>
    </source>
</evidence>
<gene>
    <name evidence="3" type="ORF">HINF_LOCUS31235</name>
    <name evidence="2" type="ORF">HINF_LOCUS38532</name>
</gene>
<keyword evidence="1" id="KW-1133">Transmembrane helix</keyword>
<evidence type="ECO:0000313" key="4">
    <source>
        <dbReference type="Proteomes" id="UP001642409"/>
    </source>
</evidence>
<organism evidence="2">
    <name type="scientific">Hexamita inflata</name>
    <dbReference type="NCBI Taxonomy" id="28002"/>
    <lineage>
        <taxon>Eukaryota</taxon>
        <taxon>Metamonada</taxon>
        <taxon>Diplomonadida</taxon>
        <taxon>Hexamitidae</taxon>
        <taxon>Hexamitinae</taxon>
        <taxon>Hexamita</taxon>
    </lineage>
</organism>
<keyword evidence="1" id="KW-0472">Membrane</keyword>
<evidence type="ECO:0000313" key="3">
    <source>
        <dbReference type="EMBL" id="CAL6027252.1"/>
    </source>
</evidence>
<reference evidence="2" key="1">
    <citation type="submission" date="2023-06" db="EMBL/GenBank/DDBJ databases">
        <authorList>
            <person name="Kurt Z."/>
        </authorList>
    </citation>
    <scope>NUCLEOTIDE SEQUENCE</scope>
</reference>
<dbReference type="EMBL" id="CAXDID020000104">
    <property type="protein sequence ID" value="CAL6027252.1"/>
    <property type="molecule type" value="Genomic_DNA"/>
</dbReference>
<keyword evidence="1" id="KW-0812">Transmembrane</keyword>
<dbReference type="AlphaFoldDB" id="A0AA86Q7M2"/>
<proteinExistence type="predicted"/>
<protein>
    <submittedName>
        <fullName evidence="3">Hypothetical_protein</fullName>
    </submittedName>
</protein>
<accession>A0AA86Q7M2</accession>
<sequence>MVSSFPMTLFLPVFSVLIEEINCTFLFLSFAGAFLASIFTLAWLLELPLSLPLGPDVELLAELFLCPLEDPEVLSGSWTSTCFSFCVVFLAFLVSSVYEVYSRASTFMPIFLFFQQLLHIWLFKSSTLTQQTYLSGIQN</sequence>